<evidence type="ECO:0000313" key="1">
    <source>
        <dbReference type="EMBL" id="KIO54359.1"/>
    </source>
</evidence>
<gene>
    <name evidence="2" type="ORF">B0A73_10425</name>
    <name evidence="1" type="ORF">IW18_02570</name>
</gene>
<dbReference type="AlphaFoldDB" id="A0A0D0EFM4"/>
<name>A0A0D0EFM4_9FLAO</name>
<protein>
    <submittedName>
        <fullName evidence="1">Uncharacterized protein</fullName>
    </submittedName>
</protein>
<comment type="caution">
    <text evidence="1">The sequence shown here is derived from an EMBL/GenBank/DDBJ whole genome shotgun (WGS) entry which is preliminary data.</text>
</comment>
<dbReference type="Proteomes" id="UP000032061">
    <property type="component" value="Unassembled WGS sequence"/>
</dbReference>
<evidence type="ECO:0000313" key="4">
    <source>
        <dbReference type="Proteomes" id="UP000198302"/>
    </source>
</evidence>
<evidence type="ECO:0000313" key="3">
    <source>
        <dbReference type="Proteomes" id="UP000032061"/>
    </source>
</evidence>
<dbReference type="RefSeq" id="WP_041516028.1">
    <property type="nucleotide sequence ID" value="NZ_JPRK01000003.1"/>
</dbReference>
<dbReference type="EMBL" id="JPRK01000003">
    <property type="protein sequence ID" value="KIO54359.1"/>
    <property type="molecule type" value="Genomic_DNA"/>
</dbReference>
<organism evidence="1 3">
    <name type="scientific">Flavobacterium hibernum</name>
    <dbReference type="NCBI Taxonomy" id="37752"/>
    <lineage>
        <taxon>Bacteria</taxon>
        <taxon>Pseudomonadati</taxon>
        <taxon>Bacteroidota</taxon>
        <taxon>Flavobacteriia</taxon>
        <taxon>Flavobacteriales</taxon>
        <taxon>Flavobacteriaceae</taxon>
        <taxon>Flavobacterium</taxon>
    </lineage>
</organism>
<reference evidence="1 3" key="1">
    <citation type="submission" date="2015-01" db="EMBL/GenBank/DDBJ databases">
        <title>Genome of Flavobacterium hibernum DSM 12611.</title>
        <authorList>
            <person name="Stropko S.J."/>
            <person name="Pipes S.E."/>
            <person name="Newman J.D."/>
        </authorList>
    </citation>
    <scope>NUCLEOTIDE SEQUENCE [LARGE SCALE GENOMIC DNA]</scope>
    <source>
        <strain evidence="1 3">DSM 12611</strain>
    </source>
</reference>
<dbReference type="EMBL" id="MUGX01000011">
    <property type="protein sequence ID" value="OXA88176.1"/>
    <property type="molecule type" value="Genomic_DNA"/>
</dbReference>
<sequence>MNRELYEKVTKVYKALVSRWSHSEYFDGYVHHQRARWENNKDIWDFINQFQNVPFHIYFRSNHIGQFSAPAKYFDTDTIIISEKEILFHYDFSLVLYSYCAYQLRNELKKFREMLDKEFEDKFSKFVKKDEYSFRYRTGDHENIYNYFLNQLPNYALICNLLSIGGILTIEDYYVKIRYIRIDSIIKGLEEQYNFDEIEIK</sequence>
<dbReference type="Proteomes" id="UP000198302">
    <property type="component" value="Unassembled WGS sequence"/>
</dbReference>
<keyword evidence="4" id="KW-1185">Reference proteome</keyword>
<dbReference type="STRING" id="37752.IW18_02570"/>
<evidence type="ECO:0000313" key="2">
    <source>
        <dbReference type="EMBL" id="OXA88176.1"/>
    </source>
</evidence>
<accession>A0A0D0EFM4</accession>
<proteinExistence type="predicted"/>
<reference evidence="2 4" key="2">
    <citation type="submission" date="2016-11" db="EMBL/GenBank/DDBJ databases">
        <title>Whole genomes of Flavobacteriaceae.</title>
        <authorList>
            <person name="Stine C."/>
            <person name="Li C."/>
            <person name="Tadesse D."/>
        </authorList>
    </citation>
    <scope>NUCLEOTIDE SEQUENCE [LARGE SCALE GENOMIC DNA]</scope>
    <source>
        <strain evidence="2 4">ATCC 51468</strain>
    </source>
</reference>